<comment type="catalytic activity">
    <reaction evidence="1">
        <text>Hydrolysis of (1-&gt;3)-beta-D-glucosidic linkages in (1-&gt;3)-beta-D-glucans.</text>
        <dbReference type="EC" id="3.2.1.39"/>
    </reaction>
</comment>
<dbReference type="Pfam" id="PF17652">
    <property type="entry name" value="Glyco_hydro81C"/>
    <property type="match status" value="1"/>
</dbReference>
<keyword evidence="10" id="KW-0732">Signal</keyword>
<keyword evidence="8" id="KW-0624">Polysaccharide degradation</keyword>
<dbReference type="GO" id="GO:0071555">
    <property type="term" value="P:cell wall organization"/>
    <property type="evidence" value="ECO:0007669"/>
    <property type="project" value="UniProtKB-KW"/>
</dbReference>
<evidence type="ECO:0000256" key="4">
    <source>
        <dbReference type="ARBA" id="ARBA00022801"/>
    </source>
</evidence>
<evidence type="ECO:0000259" key="11">
    <source>
        <dbReference type="Pfam" id="PF03639"/>
    </source>
</evidence>
<dbReference type="GO" id="GO:0042973">
    <property type="term" value="F:glucan endo-1,3-beta-D-glucosidase activity"/>
    <property type="evidence" value="ECO:0007669"/>
    <property type="project" value="UniProtKB-EC"/>
</dbReference>
<dbReference type="Gene3D" id="2.70.98.30">
    <property type="entry name" value="Golgi alpha-mannosidase II, domain 4"/>
    <property type="match status" value="1"/>
</dbReference>
<dbReference type="OrthoDB" id="4473401at2759"/>
<feature type="region of interest" description="Disordered" evidence="9">
    <location>
        <begin position="53"/>
        <end position="129"/>
    </location>
</feature>
<dbReference type="InterPro" id="IPR040720">
    <property type="entry name" value="GH81_C"/>
</dbReference>
<keyword evidence="4" id="KW-0378">Hydrolase</keyword>
<evidence type="ECO:0000256" key="5">
    <source>
        <dbReference type="ARBA" id="ARBA00023277"/>
    </source>
</evidence>
<protein>
    <recommendedName>
        <fullName evidence="3">glucan endo-1,3-beta-D-glucosidase</fullName>
        <ecNumber evidence="3">3.2.1.39</ecNumber>
    </recommendedName>
</protein>
<keyword evidence="6" id="KW-0326">Glycosidase</keyword>
<feature type="signal peptide" evidence="10">
    <location>
        <begin position="1"/>
        <end position="23"/>
    </location>
</feature>
<evidence type="ECO:0000256" key="1">
    <source>
        <dbReference type="ARBA" id="ARBA00000382"/>
    </source>
</evidence>
<evidence type="ECO:0000256" key="10">
    <source>
        <dbReference type="SAM" id="SignalP"/>
    </source>
</evidence>
<accession>A0A9P3LX33</accession>
<evidence type="ECO:0000313" key="13">
    <source>
        <dbReference type="EMBL" id="GJJ73931.1"/>
    </source>
</evidence>
<dbReference type="InterPro" id="IPR040451">
    <property type="entry name" value="GH81_N"/>
</dbReference>
<proteinExistence type="inferred from homology"/>
<dbReference type="Proteomes" id="UP000827284">
    <property type="component" value="Unassembled WGS sequence"/>
</dbReference>
<gene>
    <name evidence="13" type="ORF">EMPS_06289</name>
</gene>
<dbReference type="EC" id="3.2.1.39" evidence="3"/>
<evidence type="ECO:0000313" key="14">
    <source>
        <dbReference type="Proteomes" id="UP000827284"/>
    </source>
</evidence>
<evidence type="ECO:0000256" key="6">
    <source>
        <dbReference type="ARBA" id="ARBA00023295"/>
    </source>
</evidence>
<dbReference type="Pfam" id="PF03639">
    <property type="entry name" value="Glyco_hydro_81"/>
    <property type="match status" value="1"/>
</dbReference>
<dbReference type="PROSITE" id="PS52008">
    <property type="entry name" value="GH81"/>
    <property type="match status" value="1"/>
</dbReference>
<reference evidence="13" key="2">
    <citation type="journal article" date="2022" name="Microbiol. Resour. Announc.">
        <title>Whole-Genome Sequence of Entomortierella parvispora E1425, a Mucoromycotan Fungus Associated with Burkholderiaceae-Related Endosymbiotic Bacteria.</title>
        <authorList>
            <person name="Herlambang A."/>
            <person name="Guo Y."/>
            <person name="Takashima Y."/>
            <person name="Narisawa K."/>
            <person name="Ohta H."/>
            <person name="Nishizawa T."/>
        </authorList>
    </citation>
    <scope>NUCLEOTIDE SEQUENCE</scope>
    <source>
        <strain evidence="13">E1425</strain>
    </source>
</reference>
<feature type="compositionally biased region" description="Acidic residues" evidence="9">
    <location>
        <begin position="92"/>
        <end position="112"/>
    </location>
</feature>
<dbReference type="InterPro" id="IPR005200">
    <property type="entry name" value="Endo-beta-glucanase"/>
</dbReference>
<feature type="domain" description="Glycosyl hydrolase family 81 C-terminal" evidence="12">
    <location>
        <begin position="502"/>
        <end position="847"/>
    </location>
</feature>
<evidence type="ECO:0000259" key="12">
    <source>
        <dbReference type="Pfam" id="PF17652"/>
    </source>
</evidence>
<comment type="caution">
    <text evidence="13">The sequence shown here is derived from an EMBL/GenBank/DDBJ whole genome shotgun (WGS) entry which is preliminary data.</text>
</comment>
<evidence type="ECO:0000256" key="2">
    <source>
        <dbReference type="ARBA" id="ARBA00010730"/>
    </source>
</evidence>
<evidence type="ECO:0000256" key="7">
    <source>
        <dbReference type="ARBA" id="ARBA00023316"/>
    </source>
</evidence>
<dbReference type="Gene3D" id="1.20.5.420">
    <property type="entry name" value="Immunoglobulin FC, subunit C"/>
    <property type="match status" value="1"/>
</dbReference>
<feature type="compositionally biased region" description="Basic and acidic residues" evidence="9">
    <location>
        <begin position="68"/>
        <end position="91"/>
    </location>
</feature>
<evidence type="ECO:0000256" key="8">
    <source>
        <dbReference type="ARBA" id="ARBA00023326"/>
    </source>
</evidence>
<organism evidence="13 14">
    <name type="scientific">Entomortierella parvispora</name>
    <dbReference type="NCBI Taxonomy" id="205924"/>
    <lineage>
        <taxon>Eukaryota</taxon>
        <taxon>Fungi</taxon>
        <taxon>Fungi incertae sedis</taxon>
        <taxon>Mucoromycota</taxon>
        <taxon>Mortierellomycotina</taxon>
        <taxon>Mortierellomycetes</taxon>
        <taxon>Mortierellales</taxon>
        <taxon>Mortierellaceae</taxon>
        <taxon>Entomortierella</taxon>
    </lineage>
</organism>
<comment type="similarity">
    <text evidence="2">Belongs to the glycosyl hydrolase 81 family.</text>
</comment>
<name>A0A9P3LX33_9FUNG</name>
<dbReference type="AlphaFoldDB" id="A0A9P3LX33"/>
<sequence>MRVCLTLVAALSIAIGIAELAFASIPVADKNIMGHTHSTGSILQAPIDRLARSGRRQQQYTARTPSQYKDKNTFGSSHGRDYQRNSDKGNEEENDHDDNDDDDDDDDDDDLTGIEGDFDAKSSPNQGSILLPISVDEPLSYFARNSHPVLPQRVREKDKTKPLPTNKFYGNLMIGDSHAPIWTHPYGLRWENVGLAHQGLAISHIDDGSKAFGPVDDEIPAINSTETGHDQQEKSVKFYINPFLVSLGMSAIELDSKHEMTVGDFGEFGCTMILTTAEEQAAGRLQTPKEFIQVPIVRGMAFVTGIYQNLTPRFFSSVLVRTLTLDKNFENSDGWVKHRFLIENGVTWLVYAKSDNPASSFTLEMKGQSEVVSTSGRFSGLIQIAKIPVGNEKEAEMLYDSSIGVYAVSGELIIREEYVNRESGGYRIDWKLGGDPDQQFLHFTLPHHRDILTAKAIPTSLVLPSTTKGKMVAYLGSSWHLREPERVSAGFLPSGWSDIVTTAQLSTIRDQAEKDCDLDFDDITDLDSMYFAGKGLAKFGLLCLVIVDVLKDEGQLRDKCMEKLKAAFSRFLENRQMFPLVYDTTWRGLISLQGLDVGPLADFGNSWYNDHHYHYGYFVHTAAIIGHLDPTWKSTELSAFVQDLLRDVANPSADDPFFPVFRSFDWFMGHSWSQGIFESLDGKDEESTSEDINLLYAMSLWANVTQHPDLERLGEVMFTVARRSIQAYFLMEDNNMNHPRVFIGNKVTGILFENKVDHTTYFSPRLECVQGIQMIPATPALPIIRRKEFVLQEWESLLQYKVKDIPDGWKSILMANYATLDKDTAWEYFTQEEDIPLDDGMSLTWALFYVASQNPKNP</sequence>
<dbReference type="Gene3D" id="1.10.287.1170">
    <property type="entry name" value="glycoside hydrolase family 81 endo-[beta] glucanase"/>
    <property type="match status" value="1"/>
</dbReference>
<reference evidence="13" key="1">
    <citation type="submission" date="2021-11" db="EMBL/GenBank/DDBJ databases">
        <authorList>
            <person name="Herlambang A."/>
            <person name="Guo Y."/>
            <person name="Takashima Y."/>
            <person name="Nishizawa T."/>
        </authorList>
    </citation>
    <scope>NUCLEOTIDE SEQUENCE</scope>
    <source>
        <strain evidence="13">E1425</strain>
    </source>
</reference>
<keyword evidence="7" id="KW-0961">Cell wall biogenesis/degradation</keyword>
<keyword evidence="14" id="KW-1185">Reference proteome</keyword>
<dbReference type="PANTHER" id="PTHR31983:SF0">
    <property type="entry name" value="GLUCAN ENDO-1,3-BETA-D-GLUCOSIDASE 2"/>
    <property type="match status" value="1"/>
</dbReference>
<dbReference type="GO" id="GO:0052861">
    <property type="term" value="F:endo-1,3(4)-beta-glucanase activity"/>
    <property type="evidence" value="ECO:0007669"/>
    <property type="project" value="InterPro"/>
</dbReference>
<feature type="chain" id="PRO_5040288145" description="glucan endo-1,3-beta-D-glucosidase" evidence="10">
    <location>
        <begin position="24"/>
        <end position="858"/>
    </location>
</feature>
<keyword evidence="5" id="KW-0119">Carbohydrate metabolism</keyword>
<dbReference type="PANTHER" id="PTHR31983">
    <property type="entry name" value="ENDO-1,3(4)-BETA-GLUCANASE 1"/>
    <property type="match status" value="1"/>
</dbReference>
<dbReference type="EMBL" id="BQFW01000008">
    <property type="protein sequence ID" value="GJJ73931.1"/>
    <property type="molecule type" value="Genomic_DNA"/>
</dbReference>
<evidence type="ECO:0000256" key="9">
    <source>
        <dbReference type="SAM" id="MobiDB-lite"/>
    </source>
</evidence>
<dbReference type="GO" id="GO:0000272">
    <property type="term" value="P:polysaccharide catabolic process"/>
    <property type="evidence" value="ECO:0007669"/>
    <property type="project" value="UniProtKB-KW"/>
</dbReference>
<evidence type="ECO:0000256" key="3">
    <source>
        <dbReference type="ARBA" id="ARBA00012780"/>
    </source>
</evidence>
<feature type="compositionally biased region" description="Polar residues" evidence="9">
    <location>
        <begin position="56"/>
        <end position="67"/>
    </location>
</feature>
<feature type="domain" description="Glycosyl hydrolase family 81 N-terminal" evidence="11">
    <location>
        <begin position="147"/>
        <end position="493"/>
    </location>
</feature>